<dbReference type="Gene3D" id="3.30.420.480">
    <property type="entry name" value="Domain of unknown function (DUF4445)"/>
    <property type="match status" value="1"/>
</dbReference>
<dbReference type="EMBL" id="BARU01017742">
    <property type="protein sequence ID" value="GAH61738.1"/>
    <property type="molecule type" value="Genomic_DNA"/>
</dbReference>
<protein>
    <recommendedName>
        <fullName evidence="4">RACo C-terminal domain-containing protein</fullName>
    </recommendedName>
</protein>
<feature type="domain" description="RACo C-terminal" evidence="1">
    <location>
        <begin position="110"/>
        <end position="278"/>
    </location>
</feature>
<dbReference type="Pfam" id="PF14574">
    <property type="entry name" value="RACo_C_ter"/>
    <property type="match status" value="1"/>
</dbReference>
<dbReference type="PANTHER" id="PTHR42895">
    <property type="entry name" value="IRON-SULFUR CLUSTER-BINDING PROTEIN-RELATED"/>
    <property type="match status" value="1"/>
</dbReference>
<feature type="domain" description="RACo-like middle region" evidence="2">
    <location>
        <begin position="1"/>
        <end position="101"/>
    </location>
</feature>
<dbReference type="InterPro" id="IPR042259">
    <property type="entry name" value="Raco-like_middle_sf"/>
</dbReference>
<dbReference type="InterPro" id="IPR052911">
    <property type="entry name" value="Corrinoid_activation_enz"/>
</dbReference>
<evidence type="ECO:0000313" key="3">
    <source>
        <dbReference type="EMBL" id="GAH61738.1"/>
    </source>
</evidence>
<dbReference type="InterPro" id="IPR027980">
    <property type="entry name" value="RACo_C"/>
</dbReference>
<proteinExistence type="predicted"/>
<feature type="non-terminal residue" evidence="3">
    <location>
        <position position="278"/>
    </location>
</feature>
<reference evidence="3" key="1">
    <citation type="journal article" date="2014" name="Front. Microbiol.">
        <title>High frequency of phylogenetically diverse reductive dehalogenase-homologous genes in deep subseafloor sedimentary metagenomes.</title>
        <authorList>
            <person name="Kawai M."/>
            <person name="Futagami T."/>
            <person name="Toyoda A."/>
            <person name="Takaki Y."/>
            <person name="Nishi S."/>
            <person name="Hori S."/>
            <person name="Arai W."/>
            <person name="Tsubouchi T."/>
            <person name="Morono Y."/>
            <person name="Uchiyama I."/>
            <person name="Ito T."/>
            <person name="Fujiyama A."/>
            <person name="Inagaki F."/>
            <person name="Takami H."/>
        </authorList>
    </citation>
    <scope>NUCLEOTIDE SEQUENCE</scope>
    <source>
        <strain evidence="3">Expedition CK06-06</strain>
    </source>
</reference>
<dbReference type="AlphaFoldDB" id="X1IW21"/>
<gene>
    <name evidence="3" type="ORF">S03H2_29396</name>
</gene>
<evidence type="ECO:0000259" key="1">
    <source>
        <dbReference type="Pfam" id="PF14574"/>
    </source>
</evidence>
<sequence>MQKLVIDELNRLLVALCTEVDAQPDEVVEAVIVGNTAMHHLLLKLSVAQLAYAPYIPVVKAALDIKARDLGLDIAPGAYVHILPNIAGFVGADHVAMLLSTKTIWQKEDLALAIDIGTNSEVSLISNGEISTLSCASGPAFEGAEIKDGMRATSGAIERLSISNDAIDYLTIDEAKPAGICGSGILDAVAQLRLAGVVDKSGRMLSNHPRVRNNKGQREFVIVGEGERNGLPAITITQRDVRAIQLAKGAVRSGVQVLLAAQNRSSEEIKRVIIAGAF</sequence>
<organism evidence="3">
    <name type="scientific">marine sediment metagenome</name>
    <dbReference type="NCBI Taxonomy" id="412755"/>
    <lineage>
        <taxon>unclassified sequences</taxon>
        <taxon>metagenomes</taxon>
        <taxon>ecological metagenomes</taxon>
    </lineage>
</organism>
<name>X1IW21_9ZZZZ</name>
<evidence type="ECO:0000259" key="2">
    <source>
        <dbReference type="Pfam" id="PF17651"/>
    </source>
</evidence>
<evidence type="ECO:0008006" key="4">
    <source>
        <dbReference type="Google" id="ProtNLM"/>
    </source>
</evidence>
<dbReference type="PANTHER" id="PTHR42895:SF1">
    <property type="entry name" value="IRON-SULFUR CLUSTER PROTEIN"/>
    <property type="match status" value="1"/>
</dbReference>
<comment type="caution">
    <text evidence="3">The sequence shown here is derived from an EMBL/GenBank/DDBJ whole genome shotgun (WGS) entry which is preliminary data.</text>
</comment>
<dbReference type="Pfam" id="PF17651">
    <property type="entry name" value="Raco_middle"/>
    <property type="match status" value="1"/>
</dbReference>
<accession>X1IW21</accession>
<dbReference type="InterPro" id="IPR041414">
    <property type="entry name" value="Raco-like_middle"/>
</dbReference>